<feature type="domain" description="7TM-DISM receptor extracellular" evidence="4">
    <location>
        <begin position="153"/>
        <end position="373"/>
    </location>
</feature>
<accession>A0ABP8MA11</accession>
<dbReference type="SUPFAM" id="SSF46894">
    <property type="entry name" value="C-terminal effector domain of the bipartite response regulators"/>
    <property type="match status" value="1"/>
</dbReference>
<feature type="transmembrane region" description="Helical" evidence="2">
    <location>
        <begin position="321"/>
        <end position="339"/>
    </location>
</feature>
<keyword evidence="3" id="KW-0732">Signal</keyword>
<dbReference type="EMBL" id="BAABEY010000033">
    <property type="protein sequence ID" value="GAA4445372.1"/>
    <property type="molecule type" value="Genomic_DNA"/>
</dbReference>
<protein>
    <recommendedName>
        <fullName evidence="4">7TM-DISM receptor extracellular domain-containing protein</fullName>
    </recommendedName>
</protein>
<keyword evidence="2" id="KW-0812">Transmembrane</keyword>
<name>A0ABP8MA11_9BACT</name>
<dbReference type="InterPro" id="IPR016032">
    <property type="entry name" value="Sig_transdc_resp-reg_C-effctor"/>
</dbReference>
<dbReference type="RefSeq" id="WP_345031946.1">
    <property type="nucleotide sequence ID" value="NZ_BAABEY010000033.1"/>
</dbReference>
<evidence type="ECO:0000313" key="6">
    <source>
        <dbReference type="Proteomes" id="UP001501508"/>
    </source>
</evidence>
<evidence type="ECO:0000256" key="1">
    <source>
        <dbReference type="SAM" id="MobiDB-lite"/>
    </source>
</evidence>
<keyword evidence="2" id="KW-0472">Membrane</keyword>
<evidence type="ECO:0000256" key="2">
    <source>
        <dbReference type="SAM" id="Phobius"/>
    </source>
</evidence>
<feature type="chain" id="PRO_5045594182" description="7TM-DISM receptor extracellular domain-containing protein" evidence="3">
    <location>
        <begin position="20"/>
        <end position="591"/>
    </location>
</feature>
<feature type="transmembrane region" description="Helical" evidence="2">
    <location>
        <begin position="223"/>
        <end position="245"/>
    </location>
</feature>
<organism evidence="5 6">
    <name type="scientific">Ravibacter arvi</name>
    <dbReference type="NCBI Taxonomy" id="2051041"/>
    <lineage>
        <taxon>Bacteria</taxon>
        <taxon>Pseudomonadati</taxon>
        <taxon>Bacteroidota</taxon>
        <taxon>Cytophagia</taxon>
        <taxon>Cytophagales</taxon>
        <taxon>Spirosomataceae</taxon>
        <taxon>Ravibacter</taxon>
    </lineage>
</organism>
<feature type="region of interest" description="Disordered" evidence="1">
    <location>
        <begin position="424"/>
        <end position="443"/>
    </location>
</feature>
<keyword evidence="2" id="KW-1133">Transmembrane helix</keyword>
<dbReference type="Gene3D" id="1.10.10.10">
    <property type="entry name" value="Winged helix-like DNA-binding domain superfamily/Winged helix DNA-binding domain"/>
    <property type="match status" value="1"/>
</dbReference>
<feature type="transmembrane region" description="Helical" evidence="2">
    <location>
        <begin position="179"/>
        <end position="196"/>
    </location>
</feature>
<evidence type="ECO:0000259" key="4">
    <source>
        <dbReference type="Pfam" id="PF07695"/>
    </source>
</evidence>
<dbReference type="InterPro" id="IPR036388">
    <property type="entry name" value="WH-like_DNA-bd_sf"/>
</dbReference>
<dbReference type="InterPro" id="IPR011623">
    <property type="entry name" value="7TMR_DISM_rcpt_extracell_dom1"/>
</dbReference>
<sequence length="591" mass="67599">MRNALRILLLLAVSLVANAQTMEDEHDDNIAMRYTVLRDSAQSPDQYWLKIWVTNKSKYDGTYNIRISPHIDNTVYYWNIDAGKWLATRVGAAVESDKSRLKGVVRVVLRGQSTTTIRVKMNVGAFGRQVIKPLIRFEREITTASREMTLFMMWIASSAILSLFIGVHLYSYFRSRDKISLYFVTSQLGAIVYMMVSKNFLTTLIFCPPFTVGFLPDQNSHAYTLNSLLMHLSVVAIIYGIVQLTRTYLATGKTMPGLDKILRYGLYFYMTFTVVVALINCFVFCLNIYSLPYENALIAMLVAAVMVTGAVGYIRRLPASGSFLLAHILPVLIIMFVAIKNIFASHFGNQLFWLPELAVICHAVGFSLAIAERVRVIEHELKIRETETGRLALEIQEISLERQLIELENEQILTDLHALAERQKSMEAESRRKGQDIEEEKRRNDALQQKLEANQRELASSSLYIAQKNEMLATLKSQIRELNTAGAHLDREGLQSIHSILQSSLYLDENWGKFKLHFEQVHPHFFEDLKIKYPSLTRNETRLYAYLHMQLSAKEIAALLNIDPASVHRAKTRLLKKMTLTERSDKQQETL</sequence>
<feature type="signal peptide" evidence="3">
    <location>
        <begin position="1"/>
        <end position="19"/>
    </location>
</feature>
<feature type="transmembrane region" description="Helical" evidence="2">
    <location>
        <begin position="296"/>
        <end position="314"/>
    </location>
</feature>
<keyword evidence="6" id="KW-1185">Reference proteome</keyword>
<proteinExistence type="predicted"/>
<evidence type="ECO:0000256" key="3">
    <source>
        <dbReference type="SAM" id="SignalP"/>
    </source>
</evidence>
<comment type="caution">
    <text evidence="5">The sequence shown here is derived from an EMBL/GenBank/DDBJ whole genome shotgun (WGS) entry which is preliminary data.</text>
</comment>
<feature type="transmembrane region" description="Helical" evidence="2">
    <location>
        <begin position="266"/>
        <end position="290"/>
    </location>
</feature>
<feature type="transmembrane region" description="Helical" evidence="2">
    <location>
        <begin position="151"/>
        <end position="172"/>
    </location>
</feature>
<gene>
    <name evidence="5" type="ORF">GCM10023091_36970</name>
</gene>
<dbReference type="Proteomes" id="UP001501508">
    <property type="component" value="Unassembled WGS sequence"/>
</dbReference>
<reference evidence="6" key="1">
    <citation type="journal article" date="2019" name="Int. J. Syst. Evol. Microbiol.">
        <title>The Global Catalogue of Microorganisms (GCM) 10K type strain sequencing project: providing services to taxonomists for standard genome sequencing and annotation.</title>
        <authorList>
            <consortium name="The Broad Institute Genomics Platform"/>
            <consortium name="The Broad Institute Genome Sequencing Center for Infectious Disease"/>
            <person name="Wu L."/>
            <person name="Ma J."/>
        </authorList>
    </citation>
    <scope>NUCLEOTIDE SEQUENCE [LARGE SCALE GENOMIC DNA]</scope>
    <source>
        <strain evidence="6">JCM 31920</strain>
    </source>
</reference>
<evidence type="ECO:0000313" key="5">
    <source>
        <dbReference type="EMBL" id="GAA4445372.1"/>
    </source>
</evidence>
<dbReference type="Pfam" id="PF07695">
    <property type="entry name" value="7TMR-DISM_7TM"/>
    <property type="match status" value="1"/>
</dbReference>